<keyword evidence="2" id="KW-1185">Reference proteome</keyword>
<dbReference type="RefSeq" id="WP_034842800.1">
    <property type="nucleotide sequence ID" value="NZ_JOKH01000010.1"/>
</dbReference>
<protein>
    <submittedName>
        <fullName evidence="1">Uncharacterized protein</fullName>
    </submittedName>
</protein>
<gene>
    <name evidence="1" type="ORF">GZ78_27905</name>
</gene>
<reference evidence="1 2" key="1">
    <citation type="submission" date="2014-06" db="EMBL/GenBank/DDBJ databases">
        <title>Whole Genome Sequences of Three Symbiotic Endozoicomonas Bacteria.</title>
        <authorList>
            <person name="Neave M.J."/>
            <person name="Apprill A."/>
            <person name="Voolstra C.R."/>
        </authorList>
    </citation>
    <scope>NUCLEOTIDE SEQUENCE [LARGE SCALE GENOMIC DNA]</scope>
    <source>
        <strain evidence="1 2">DSM 25634</strain>
    </source>
</reference>
<organism evidence="1 2">
    <name type="scientific">Endozoicomonas numazuensis</name>
    <dbReference type="NCBI Taxonomy" id="1137799"/>
    <lineage>
        <taxon>Bacteria</taxon>
        <taxon>Pseudomonadati</taxon>
        <taxon>Pseudomonadota</taxon>
        <taxon>Gammaproteobacteria</taxon>
        <taxon>Oceanospirillales</taxon>
        <taxon>Endozoicomonadaceae</taxon>
        <taxon>Endozoicomonas</taxon>
    </lineage>
</organism>
<dbReference type="eggNOG" id="ENOG5033714">
    <property type="taxonomic scope" value="Bacteria"/>
</dbReference>
<dbReference type="AlphaFoldDB" id="A0A081N1D0"/>
<dbReference type="Proteomes" id="UP000028073">
    <property type="component" value="Unassembled WGS sequence"/>
</dbReference>
<dbReference type="STRING" id="1137799.GZ78_27905"/>
<sequence>MMFDLIKYSSIQLRDIKEPATPKGPDFSLCGLVKHDLAGNILSFRSPKHCPKNSYSKAIYERRFKSMEFYTRLSNERVMPDQKWRHRTIFARTWAYCGPWFTGKLYQQTISINIIEPETVNNNISFFHPRAFESTILRLLTSSYSHNDESNQHIAPVDWKPLTWLPTPGAEFSITEPRGRPDSAKQVVILPFSDHHLLKISFSYGRNFWNETDLPDDELVSTLPLIKLRNSIIDSIHLELSPESQAQLDKATAECSGVKLTETFPPIDWSATKPNTEL</sequence>
<comment type="caution">
    <text evidence="1">The sequence shown here is derived from an EMBL/GenBank/DDBJ whole genome shotgun (WGS) entry which is preliminary data.</text>
</comment>
<evidence type="ECO:0000313" key="2">
    <source>
        <dbReference type="Proteomes" id="UP000028073"/>
    </source>
</evidence>
<accession>A0A081N1D0</accession>
<dbReference type="EMBL" id="JOKH01000010">
    <property type="protein sequence ID" value="KEQ12253.1"/>
    <property type="molecule type" value="Genomic_DNA"/>
</dbReference>
<evidence type="ECO:0000313" key="1">
    <source>
        <dbReference type="EMBL" id="KEQ12253.1"/>
    </source>
</evidence>
<proteinExistence type="predicted"/>
<name>A0A081N1D0_9GAMM</name>